<accession>A0ABV3CYH6</accession>
<proteinExistence type="predicted"/>
<evidence type="ECO:0000313" key="1">
    <source>
        <dbReference type="EMBL" id="MEU7295262.1"/>
    </source>
</evidence>
<reference evidence="1 2" key="1">
    <citation type="submission" date="2024-06" db="EMBL/GenBank/DDBJ databases">
        <title>The Natural Products Discovery Center: Release of the First 8490 Sequenced Strains for Exploring Actinobacteria Biosynthetic Diversity.</title>
        <authorList>
            <person name="Kalkreuter E."/>
            <person name="Kautsar S.A."/>
            <person name="Yang D."/>
            <person name="Bader C.D."/>
            <person name="Teijaro C.N."/>
            <person name="Fluegel L."/>
            <person name="Davis C.M."/>
            <person name="Simpson J.R."/>
            <person name="Lauterbach L."/>
            <person name="Steele A.D."/>
            <person name="Gui C."/>
            <person name="Meng S."/>
            <person name="Li G."/>
            <person name="Viehrig K."/>
            <person name="Ye F."/>
            <person name="Su P."/>
            <person name="Kiefer A.F."/>
            <person name="Nichols A."/>
            <person name="Cepeda A.J."/>
            <person name="Yan W."/>
            <person name="Fan B."/>
            <person name="Jiang Y."/>
            <person name="Adhikari A."/>
            <person name="Zheng C.-J."/>
            <person name="Schuster L."/>
            <person name="Cowan T.M."/>
            <person name="Smanski M.J."/>
            <person name="Chevrette M.G."/>
            <person name="De Carvalho L.P.S."/>
            <person name="Shen B."/>
        </authorList>
    </citation>
    <scope>NUCLEOTIDE SEQUENCE [LARGE SCALE GENOMIC DNA]</scope>
    <source>
        <strain evidence="1 2">NPDC045705</strain>
    </source>
</reference>
<comment type="caution">
    <text evidence="1">The sequence shown here is derived from an EMBL/GenBank/DDBJ whole genome shotgun (WGS) entry which is preliminary data.</text>
</comment>
<organism evidence="1 2">
    <name type="scientific">Streptomyces exfoliatus</name>
    <name type="common">Streptomyces hydrogenans</name>
    <dbReference type="NCBI Taxonomy" id="1905"/>
    <lineage>
        <taxon>Bacteria</taxon>
        <taxon>Bacillati</taxon>
        <taxon>Actinomycetota</taxon>
        <taxon>Actinomycetes</taxon>
        <taxon>Kitasatosporales</taxon>
        <taxon>Streptomycetaceae</taxon>
        <taxon>Streptomyces</taxon>
    </lineage>
</organism>
<protein>
    <submittedName>
        <fullName evidence="1">Uncharacterized protein</fullName>
    </submittedName>
</protein>
<name>A0ABV3CYH6_STREX</name>
<gene>
    <name evidence="1" type="ORF">AB0A76_18935</name>
</gene>
<dbReference type="Proteomes" id="UP001551210">
    <property type="component" value="Unassembled WGS sequence"/>
</dbReference>
<evidence type="ECO:0000313" key="2">
    <source>
        <dbReference type="Proteomes" id="UP001551210"/>
    </source>
</evidence>
<sequence>MVTWCTPLDPQDDLRHTGLTCFADAGVQVHVLRKITAAGAALSVHLSVLRALRSLPSPIVVAR</sequence>
<keyword evidence="2" id="KW-1185">Reference proteome</keyword>
<dbReference type="EMBL" id="JBEZAM010000024">
    <property type="protein sequence ID" value="MEU7295262.1"/>
    <property type="molecule type" value="Genomic_DNA"/>
</dbReference>